<reference evidence="4" key="1">
    <citation type="submission" date="2021-01" db="EMBL/GenBank/DDBJ databases">
        <authorList>
            <person name="Corre E."/>
            <person name="Pelletier E."/>
            <person name="Niang G."/>
            <person name="Scheremetjew M."/>
            <person name="Finn R."/>
            <person name="Kale V."/>
            <person name="Holt S."/>
            <person name="Cochrane G."/>
            <person name="Meng A."/>
            <person name="Brown T."/>
            <person name="Cohen L."/>
        </authorList>
    </citation>
    <scope>NUCLEOTIDE SEQUENCE</scope>
    <source>
        <strain evidence="4">CCMP147</strain>
    </source>
</reference>
<organism evidence="4">
    <name type="scientific">Pseudictyota dubia</name>
    <dbReference type="NCBI Taxonomy" id="2749911"/>
    <lineage>
        <taxon>Eukaryota</taxon>
        <taxon>Sar</taxon>
        <taxon>Stramenopiles</taxon>
        <taxon>Ochrophyta</taxon>
        <taxon>Bacillariophyta</taxon>
        <taxon>Mediophyceae</taxon>
        <taxon>Biddulphiophycidae</taxon>
        <taxon>Eupodiscales</taxon>
        <taxon>Odontellaceae</taxon>
        <taxon>Pseudictyota</taxon>
    </lineage>
</organism>
<proteinExistence type="predicted"/>
<evidence type="ECO:0000259" key="3">
    <source>
        <dbReference type="PROSITE" id="PS50222"/>
    </source>
</evidence>
<dbReference type="SUPFAM" id="SSF47473">
    <property type="entry name" value="EF-hand"/>
    <property type="match status" value="1"/>
</dbReference>
<evidence type="ECO:0000313" key="4">
    <source>
        <dbReference type="EMBL" id="CAD8311134.1"/>
    </source>
</evidence>
<protein>
    <recommendedName>
        <fullName evidence="3">EF-hand domain-containing protein</fullName>
    </recommendedName>
</protein>
<accession>A0A7R9Z8Y4</accession>
<dbReference type="Gene3D" id="1.10.238.10">
    <property type="entry name" value="EF-hand"/>
    <property type="match status" value="1"/>
</dbReference>
<dbReference type="PROSITE" id="PS50222">
    <property type="entry name" value="EF_HAND_2"/>
    <property type="match status" value="1"/>
</dbReference>
<feature type="domain" description="EF-hand" evidence="3">
    <location>
        <begin position="127"/>
        <end position="149"/>
    </location>
</feature>
<feature type="chain" id="PRO_5030906848" description="EF-hand domain-containing protein" evidence="2">
    <location>
        <begin position="20"/>
        <end position="181"/>
    </location>
</feature>
<dbReference type="InterPro" id="IPR002048">
    <property type="entry name" value="EF_hand_dom"/>
</dbReference>
<name>A0A7R9Z8Y4_9STRA</name>
<keyword evidence="2" id="KW-0732">Signal</keyword>
<dbReference type="CDD" id="cd00051">
    <property type="entry name" value="EFh"/>
    <property type="match status" value="1"/>
</dbReference>
<dbReference type="InterPro" id="IPR018247">
    <property type="entry name" value="EF_Hand_1_Ca_BS"/>
</dbReference>
<dbReference type="Pfam" id="PF13499">
    <property type="entry name" value="EF-hand_7"/>
    <property type="match status" value="1"/>
</dbReference>
<feature type="signal peptide" evidence="2">
    <location>
        <begin position="1"/>
        <end position="19"/>
    </location>
</feature>
<dbReference type="AlphaFoldDB" id="A0A7R9Z8Y4"/>
<keyword evidence="1" id="KW-0106">Calcium</keyword>
<dbReference type="InterPro" id="IPR011992">
    <property type="entry name" value="EF-hand-dom_pair"/>
</dbReference>
<evidence type="ECO:0000256" key="1">
    <source>
        <dbReference type="ARBA" id="ARBA00022837"/>
    </source>
</evidence>
<dbReference type="EMBL" id="HBED01020257">
    <property type="protein sequence ID" value="CAD8311134.1"/>
    <property type="molecule type" value="Transcribed_RNA"/>
</dbReference>
<dbReference type="PROSITE" id="PS00018">
    <property type="entry name" value="EF_HAND_1"/>
    <property type="match status" value="1"/>
</dbReference>
<sequence length="181" mass="19370">MSTWTAAILPLTLSSAGHAFSAGLHPSKIPLRTYTPSSNTGLAVSFTPSSEFYHPMKPSTDVDRKATGAAAGSAHNAYFSSLPLVMTVRGLMEDENVAQESTKEAMSKASDSAVVQAASVYLSASADTNHDGKLNREELAALTKKFGFNWLKDSQIDSIFQRGASDEDGTMTFVEFIREAP</sequence>
<dbReference type="GO" id="GO:0005509">
    <property type="term" value="F:calcium ion binding"/>
    <property type="evidence" value="ECO:0007669"/>
    <property type="project" value="InterPro"/>
</dbReference>
<gene>
    <name evidence="4" type="ORF">TDUB1175_LOCUS10149</name>
</gene>
<evidence type="ECO:0000256" key="2">
    <source>
        <dbReference type="SAM" id="SignalP"/>
    </source>
</evidence>